<reference evidence="3" key="2">
    <citation type="submission" date="2019-06" db="EMBL/GenBank/DDBJ databases">
        <title>Co-occurence of chitin degradation, pigmentation and bioactivity in marine Pseudoalteromonas.</title>
        <authorList>
            <person name="Sonnenschein E.C."/>
            <person name="Bech P.K."/>
        </authorList>
    </citation>
    <scope>NUCLEOTIDE SEQUENCE [LARGE SCALE GENOMIC DNA]</scope>
    <source>
        <strain evidence="3">S2676</strain>
    </source>
</reference>
<dbReference type="EMBL" id="PNCI01000013">
    <property type="protein sequence ID" value="TMP30416.1"/>
    <property type="molecule type" value="Genomic_DNA"/>
</dbReference>
<feature type="transmembrane region" description="Helical" evidence="1">
    <location>
        <begin position="48"/>
        <end position="67"/>
    </location>
</feature>
<accession>A0A5S3WQI5</accession>
<organism evidence="2 3">
    <name type="scientific">Pseudoalteromonas rubra</name>
    <dbReference type="NCBI Taxonomy" id="43658"/>
    <lineage>
        <taxon>Bacteria</taxon>
        <taxon>Pseudomonadati</taxon>
        <taxon>Pseudomonadota</taxon>
        <taxon>Gammaproteobacteria</taxon>
        <taxon>Alteromonadales</taxon>
        <taxon>Pseudoalteromonadaceae</taxon>
        <taxon>Pseudoalteromonas</taxon>
    </lineage>
</organism>
<dbReference type="AlphaFoldDB" id="A0A5S3WQI5"/>
<protein>
    <submittedName>
        <fullName evidence="2">Uncharacterized protein</fullName>
    </submittedName>
</protein>
<keyword evidence="1" id="KW-0812">Transmembrane</keyword>
<dbReference type="InterPro" id="IPR001387">
    <property type="entry name" value="Cro/C1-type_HTH"/>
</dbReference>
<comment type="caution">
    <text evidence="2">The sequence shown here is derived from an EMBL/GenBank/DDBJ whole genome shotgun (WGS) entry which is preliminary data.</text>
</comment>
<evidence type="ECO:0000313" key="3">
    <source>
        <dbReference type="Proteomes" id="UP000310249"/>
    </source>
</evidence>
<dbReference type="CDD" id="cd00093">
    <property type="entry name" value="HTH_XRE"/>
    <property type="match status" value="1"/>
</dbReference>
<name>A0A5S3WQI5_9GAMM</name>
<keyword evidence="1" id="KW-1133">Transmembrane helix</keyword>
<gene>
    <name evidence="2" type="ORF">CWB99_06655</name>
</gene>
<evidence type="ECO:0000256" key="1">
    <source>
        <dbReference type="SAM" id="Phobius"/>
    </source>
</evidence>
<reference evidence="2 3" key="1">
    <citation type="submission" date="2018-01" db="EMBL/GenBank/DDBJ databases">
        <authorList>
            <person name="Paulsen S."/>
            <person name="Gram L.K."/>
        </authorList>
    </citation>
    <scope>NUCLEOTIDE SEQUENCE [LARGE SCALE GENOMIC DNA]</scope>
    <source>
        <strain evidence="2 3">S2676</strain>
    </source>
</reference>
<feature type="transmembrane region" description="Helical" evidence="1">
    <location>
        <begin position="100"/>
        <end position="119"/>
    </location>
</feature>
<evidence type="ECO:0000313" key="2">
    <source>
        <dbReference type="EMBL" id="TMP30416.1"/>
    </source>
</evidence>
<dbReference type="Proteomes" id="UP000310249">
    <property type="component" value="Unassembled WGS sequence"/>
</dbReference>
<keyword evidence="1" id="KW-0472">Membrane</keyword>
<proteinExistence type="predicted"/>
<sequence>MITGDDLKSMRLLAGKTQQHMAELVDISRKWLTKFNVNKVHEVHLTHAEGIIAGIYRVITIVMWLALAENILRNLAQLGVDKEIADMFYNWTFIYYNYELFIYPLRAIICGLVLSLLIVSSIDTERLEKNQTS</sequence>